<keyword evidence="2" id="KW-1185">Reference proteome</keyword>
<sequence>MVYTQAKGKLIPSLQGKQLELSIEQMPHAFALNDKTRIVGLLYYISLETVYIQPELKDMVVSYKLLQDNQVVKRGRIAIPDSETNTPIKMFQSWKTATGNHIALYNHNIDNMARTFVDEMSHELDPSLTSAR</sequence>
<dbReference type="EMBL" id="BAABFN010000022">
    <property type="protein sequence ID" value="GAA4319153.1"/>
    <property type="molecule type" value="Genomic_DNA"/>
</dbReference>
<protein>
    <submittedName>
        <fullName evidence="1">Uncharacterized protein</fullName>
    </submittedName>
</protein>
<accession>A0ABP8G805</accession>
<proteinExistence type="predicted"/>
<gene>
    <name evidence="1" type="ORF">GCM10023143_32360</name>
</gene>
<comment type="caution">
    <text evidence="1">The sequence shown here is derived from an EMBL/GenBank/DDBJ whole genome shotgun (WGS) entry which is preliminary data.</text>
</comment>
<reference evidence="2" key="1">
    <citation type="journal article" date="2019" name="Int. J. Syst. Evol. Microbiol.">
        <title>The Global Catalogue of Microorganisms (GCM) 10K type strain sequencing project: providing services to taxonomists for standard genome sequencing and annotation.</title>
        <authorList>
            <consortium name="The Broad Institute Genomics Platform"/>
            <consortium name="The Broad Institute Genome Sequencing Center for Infectious Disease"/>
            <person name="Wu L."/>
            <person name="Ma J."/>
        </authorList>
    </citation>
    <scope>NUCLEOTIDE SEQUENCE [LARGE SCALE GENOMIC DNA]</scope>
    <source>
        <strain evidence="2">JCM 17664</strain>
    </source>
</reference>
<organism evidence="1 2">
    <name type="scientific">Compostibacter hankyongensis</name>
    <dbReference type="NCBI Taxonomy" id="1007089"/>
    <lineage>
        <taxon>Bacteria</taxon>
        <taxon>Pseudomonadati</taxon>
        <taxon>Bacteroidota</taxon>
        <taxon>Chitinophagia</taxon>
        <taxon>Chitinophagales</taxon>
        <taxon>Chitinophagaceae</taxon>
        <taxon>Compostibacter</taxon>
    </lineage>
</organism>
<evidence type="ECO:0000313" key="1">
    <source>
        <dbReference type="EMBL" id="GAA4319153.1"/>
    </source>
</evidence>
<evidence type="ECO:0000313" key="2">
    <source>
        <dbReference type="Proteomes" id="UP001501207"/>
    </source>
</evidence>
<name>A0ABP8G805_9BACT</name>
<dbReference type="Proteomes" id="UP001501207">
    <property type="component" value="Unassembled WGS sequence"/>
</dbReference>